<dbReference type="HAMAP" id="MF_01926">
    <property type="entry name" value="PurS"/>
    <property type="match status" value="1"/>
</dbReference>
<comment type="similarity">
    <text evidence="6">Belongs to the PurS family.</text>
</comment>
<dbReference type="STRING" id="142842.SAMN02745118_01885"/>
<accession>A0A1T4NQ95</accession>
<dbReference type="NCBIfam" id="TIGR00302">
    <property type="entry name" value="phosphoribosylformylglycinamidine synthase subunit PurS"/>
    <property type="match status" value="1"/>
</dbReference>
<evidence type="ECO:0000313" key="7">
    <source>
        <dbReference type="EMBL" id="SJZ81236.1"/>
    </source>
</evidence>
<comment type="pathway">
    <text evidence="6">Purine metabolism; IMP biosynthesis via de novo pathway; 5-amino-1-(5-phospho-D-ribosyl)imidazole from N(2)-formyl-N(1)-(5-phospho-D-ribosyl)glycinamide: step 1/2.</text>
</comment>
<evidence type="ECO:0000256" key="4">
    <source>
        <dbReference type="ARBA" id="ARBA00022755"/>
    </source>
</evidence>
<comment type="catalytic activity">
    <reaction evidence="6">
        <text>N(2)-formyl-N(1)-(5-phospho-beta-D-ribosyl)glycinamide + L-glutamine + ATP + H2O = 2-formamido-N(1)-(5-O-phospho-beta-D-ribosyl)acetamidine + L-glutamate + ADP + phosphate + H(+)</text>
        <dbReference type="Rhea" id="RHEA:17129"/>
        <dbReference type="ChEBI" id="CHEBI:15377"/>
        <dbReference type="ChEBI" id="CHEBI:15378"/>
        <dbReference type="ChEBI" id="CHEBI:29985"/>
        <dbReference type="ChEBI" id="CHEBI:30616"/>
        <dbReference type="ChEBI" id="CHEBI:43474"/>
        <dbReference type="ChEBI" id="CHEBI:58359"/>
        <dbReference type="ChEBI" id="CHEBI:147286"/>
        <dbReference type="ChEBI" id="CHEBI:147287"/>
        <dbReference type="ChEBI" id="CHEBI:456216"/>
        <dbReference type="EC" id="6.3.5.3"/>
    </reaction>
</comment>
<comment type="subunit">
    <text evidence="6">Part of the FGAM synthase complex composed of 1 PurL, 1 PurQ and 2 PurS subunits.</text>
</comment>
<dbReference type="SUPFAM" id="SSF82697">
    <property type="entry name" value="PurS-like"/>
    <property type="match status" value="1"/>
</dbReference>
<dbReference type="PANTHER" id="PTHR34696">
    <property type="entry name" value="PHOSPHORIBOSYLFORMYLGLYCINAMIDINE SYNTHASE SUBUNIT PURS"/>
    <property type="match status" value="1"/>
</dbReference>
<dbReference type="GO" id="GO:0006189">
    <property type="term" value="P:'de novo' IMP biosynthetic process"/>
    <property type="evidence" value="ECO:0007669"/>
    <property type="project" value="UniProtKB-UniRule"/>
</dbReference>
<name>A0A1T4NQ95_9FIRM</name>
<dbReference type="PANTHER" id="PTHR34696:SF1">
    <property type="entry name" value="PHOSPHORIBOSYLFORMYLGLYCINAMIDINE SYNTHASE SUBUNIT PURS"/>
    <property type="match status" value="1"/>
</dbReference>
<keyword evidence="8" id="KW-1185">Reference proteome</keyword>
<keyword evidence="2 6" id="KW-0436">Ligase</keyword>
<dbReference type="EMBL" id="FUWM01000015">
    <property type="protein sequence ID" value="SJZ81236.1"/>
    <property type="molecule type" value="Genomic_DNA"/>
</dbReference>
<dbReference type="Gene3D" id="3.30.1280.10">
    <property type="entry name" value="Phosphoribosylformylglycinamidine synthase subunit PurS"/>
    <property type="match status" value="1"/>
</dbReference>
<dbReference type="GO" id="GO:0005524">
    <property type="term" value="F:ATP binding"/>
    <property type="evidence" value="ECO:0007669"/>
    <property type="project" value="UniProtKB-UniRule"/>
</dbReference>
<reference evidence="8" key="1">
    <citation type="submission" date="2017-02" db="EMBL/GenBank/DDBJ databases">
        <authorList>
            <person name="Varghese N."/>
            <person name="Submissions S."/>
        </authorList>
    </citation>
    <scope>NUCLEOTIDE SEQUENCE [LARGE SCALE GENOMIC DNA]</scope>
    <source>
        <strain evidence="8">ATCC BAA-73</strain>
    </source>
</reference>
<dbReference type="Proteomes" id="UP000190625">
    <property type="component" value="Unassembled WGS sequence"/>
</dbReference>
<dbReference type="RefSeq" id="WP_078810331.1">
    <property type="nucleotide sequence ID" value="NZ_FUWM01000015.1"/>
</dbReference>
<keyword evidence="3 6" id="KW-0547">Nucleotide-binding</keyword>
<dbReference type="GO" id="GO:0004642">
    <property type="term" value="F:phosphoribosylformylglycinamidine synthase activity"/>
    <property type="evidence" value="ECO:0007669"/>
    <property type="project" value="UniProtKB-UniRule"/>
</dbReference>
<sequence>MNWKVKIKVLLKESILDPQGQAVEGGLDSLGYKNVSDVNIGKYMELEIEDVVTKDKVKTQVDEMCQRLLANPVIEDYTFEVEEMEG</sequence>
<dbReference type="InterPro" id="IPR036604">
    <property type="entry name" value="PurS-like_sf"/>
</dbReference>
<evidence type="ECO:0000256" key="6">
    <source>
        <dbReference type="HAMAP-Rule" id="MF_01926"/>
    </source>
</evidence>
<gene>
    <name evidence="6" type="primary">purS</name>
    <name evidence="7" type="ORF">SAMN02745118_01885</name>
</gene>
<comment type="function">
    <text evidence="6">Part of the phosphoribosylformylglycinamidine synthase complex involved in the purines biosynthetic pathway. Catalyzes the ATP-dependent conversion of formylglycinamide ribonucleotide (FGAR) and glutamine to yield formylglycinamidine ribonucleotide (FGAM) and glutamate. The FGAM synthase complex is composed of three subunits. PurQ produces an ammonia molecule by converting glutamine to glutamate. PurL transfers the ammonia molecule to FGAR to form FGAM in an ATP-dependent manner. PurS interacts with PurQ and PurL and is thought to assist in the transfer of the ammonia molecule from PurQ to PurL.</text>
</comment>
<dbReference type="GO" id="GO:0005737">
    <property type="term" value="C:cytoplasm"/>
    <property type="evidence" value="ECO:0007669"/>
    <property type="project" value="UniProtKB-SubCell"/>
</dbReference>
<dbReference type="OrthoDB" id="9799101at2"/>
<evidence type="ECO:0000256" key="1">
    <source>
        <dbReference type="ARBA" id="ARBA00022490"/>
    </source>
</evidence>
<organism evidence="7 8">
    <name type="scientific">Selenihalanaerobacter shriftii</name>
    <dbReference type="NCBI Taxonomy" id="142842"/>
    <lineage>
        <taxon>Bacteria</taxon>
        <taxon>Bacillati</taxon>
        <taxon>Bacillota</taxon>
        <taxon>Clostridia</taxon>
        <taxon>Halanaerobiales</taxon>
        <taxon>Halobacteroidaceae</taxon>
        <taxon>Selenihalanaerobacter</taxon>
    </lineage>
</organism>
<comment type="subcellular location">
    <subcellularLocation>
        <location evidence="6">Cytoplasm</location>
    </subcellularLocation>
</comment>
<dbReference type="UniPathway" id="UPA00074">
    <property type="reaction ID" value="UER00128"/>
</dbReference>
<evidence type="ECO:0000256" key="5">
    <source>
        <dbReference type="ARBA" id="ARBA00022840"/>
    </source>
</evidence>
<keyword evidence="5 6" id="KW-0067">ATP-binding</keyword>
<keyword evidence="4 6" id="KW-0658">Purine biosynthesis</keyword>
<protein>
    <recommendedName>
        <fullName evidence="6">Phosphoribosylformylglycinamidine synthase subunit PurS</fullName>
        <shortName evidence="6">FGAM synthase</shortName>
        <ecNumber evidence="6">6.3.5.3</ecNumber>
    </recommendedName>
    <alternativeName>
        <fullName evidence="6">Formylglycinamide ribonucleotide amidotransferase subunit III</fullName>
        <shortName evidence="6">FGAR amidotransferase III</shortName>
        <shortName evidence="6">FGAR-AT III</shortName>
    </alternativeName>
    <alternativeName>
        <fullName evidence="6">Phosphoribosylformylglycinamidine synthase subunit III</fullName>
    </alternativeName>
</protein>
<evidence type="ECO:0000313" key="8">
    <source>
        <dbReference type="Proteomes" id="UP000190625"/>
    </source>
</evidence>
<proteinExistence type="inferred from homology"/>
<dbReference type="Pfam" id="PF02700">
    <property type="entry name" value="PurS"/>
    <property type="match status" value="1"/>
</dbReference>
<dbReference type="InterPro" id="IPR003850">
    <property type="entry name" value="PurS"/>
</dbReference>
<dbReference type="NCBIfam" id="NF004630">
    <property type="entry name" value="PRK05974.1"/>
    <property type="match status" value="1"/>
</dbReference>
<dbReference type="EC" id="6.3.5.3" evidence="6"/>
<evidence type="ECO:0000256" key="3">
    <source>
        <dbReference type="ARBA" id="ARBA00022741"/>
    </source>
</evidence>
<keyword evidence="1 6" id="KW-0963">Cytoplasm</keyword>
<evidence type="ECO:0000256" key="2">
    <source>
        <dbReference type="ARBA" id="ARBA00022598"/>
    </source>
</evidence>
<dbReference type="AlphaFoldDB" id="A0A1T4NQ95"/>